<dbReference type="InterPro" id="IPR008271">
    <property type="entry name" value="Ser/Thr_kinase_AS"/>
</dbReference>
<evidence type="ECO:0000256" key="1">
    <source>
        <dbReference type="ARBA" id="ARBA00022741"/>
    </source>
</evidence>
<evidence type="ECO:0000313" key="4">
    <source>
        <dbReference type="EMBL" id="KAF6003788.1"/>
    </source>
</evidence>
<dbReference type="PROSITE" id="PS00108">
    <property type="entry name" value="PROTEIN_KINASE_ST"/>
    <property type="match status" value="1"/>
</dbReference>
<sequence length="468" mass="52288">MFSWTKDTLDWIQSWVDSSRHSADGPALAASAIWDNQTSSGTGLRTLVIDGKEYMVWAPPLAAGGYATVFAASEVGCGVASRETASFVVKETRYGEHEQVRQSAEKEVAIYRYIESQRMQGGDKDPGHVVRFRGSAELDRGERVLYVLLERINGGSLAELFAREALALRLLPEPRWLQIAYDLLRSLQFLHSLQPHAIVHSDIKLENVLYDPKSGNWLLCDLASAQLIPQERSEKFSTKDRQSSSASKQHSVSPRESVEEVSAFEAFEAQTTWWYRAPETIDVYTSTKSETLAQEKQDIWACGCVLFTLAYGFHPFADSGMLQILSGAPWHRVPASRRMHYSGQVEQLLLGLLALDVEQRWSAHQALAFLDGLHDRDGAFSGSHGMRGCAQPSRLNKLPDETGKRESIDDCPEEDNWADFSALYHGEHHTSGHEHSSEEPLESRSGVRIHSSDWQRGSKLNGKSRSLG</sequence>
<dbReference type="InterPro" id="IPR011009">
    <property type="entry name" value="Kinase-like_dom_sf"/>
</dbReference>
<dbReference type="OrthoDB" id="248923at2759"/>
<name>A0A7J7IL62_9RHOD</name>
<dbReference type="GO" id="GO:0005524">
    <property type="term" value="F:ATP binding"/>
    <property type="evidence" value="ECO:0007669"/>
    <property type="project" value="InterPro"/>
</dbReference>
<gene>
    <name evidence="4" type="ORF">F1559_001439</name>
</gene>
<dbReference type="Gene3D" id="1.10.510.10">
    <property type="entry name" value="Transferase(Phosphotransferase) domain 1"/>
    <property type="match status" value="1"/>
</dbReference>
<feature type="compositionally biased region" description="Low complexity" evidence="2">
    <location>
        <begin position="243"/>
        <end position="254"/>
    </location>
</feature>
<keyword evidence="1" id="KW-0547">Nucleotide-binding</keyword>
<feature type="compositionally biased region" description="Basic and acidic residues" evidence="2">
    <location>
        <begin position="425"/>
        <end position="442"/>
    </location>
</feature>
<evidence type="ECO:0000259" key="3">
    <source>
        <dbReference type="PROSITE" id="PS50011"/>
    </source>
</evidence>
<evidence type="ECO:0000313" key="5">
    <source>
        <dbReference type="Proteomes" id="UP000530660"/>
    </source>
</evidence>
<feature type="region of interest" description="Disordered" evidence="2">
    <location>
        <begin position="234"/>
        <end position="254"/>
    </location>
</feature>
<dbReference type="PANTHER" id="PTHR22967">
    <property type="entry name" value="SERINE/THREONINE PROTEIN KINASE"/>
    <property type="match status" value="1"/>
</dbReference>
<dbReference type="SUPFAM" id="SSF56112">
    <property type="entry name" value="Protein kinase-like (PK-like)"/>
    <property type="match status" value="1"/>
</dbReference>
<dbReference type="SMART" id="SM00220">
    <property type="entry name" value="S_TKc"/>
    <property type="match status" value="1"/>
</dbReference>
<dbReference type="GO" id="GO:0005737">
    <property type="term" value="C:cytoplasm"/>
    <property type="evidence" value="ECO:0007669"/>
    <property type="project" value="TreeGrafter"/>
</dbReference>
<feature type="compositionally biased region" description="Basic and acidic residues" evidence="2">
    <location>
        <begin position="397"/>
        <end position="408"/>
    </location>
</feature>
<reference evidence="4 5" key="1">
    <citation type="journal article" date="2020" name="J. Phycol.">
        <title>Comparative genome analysis reveals Cyanidiococcus gen. nov., a new extremophilic red algal genus sister to Cyanidioschyzon (Cyanidioschyzonaceae, Rhodophyta).</title>
        <authorList>
            <person name="Liu S.-L."/>
            <person name="Chiang Y.-R."/>
            <person name="Yoon H.S."/>
            <person name="Fu H.-Y."/>
        </authorList>
    </citation>
    <scope>NUCLEOTIDE SEQUENCE [LARGE SCALE GENOMIC DNA]</scope>
    <source>
        <strain evidence="4 5">THAL066</strain>
    </source>
</reference>
<dbReference type="InterPro" id="IPR000719">
    <property type="entry name" value="Prot_kinase_dom"/>
</dbReference>
<comment type="caution">
    <text evidence="4">The sequence shown here is derived from an EMBL/GenBank/DDBJ whole genome shotgun (WGS) entry which is preliminary data.</text>
</comment>
<dbReference type="PROSITE" id="PS50011">
    <property type="entry name" value="PROTEIN_KINASE_DOM"/>
    <property type="match status" value="1"/>
</dbReference>
<dbReference type="Pfam" id="PF00069">
    <property type="entry name" value="Pkinase"/>
    <property type="match status" value="1"/>
</dbReference>
<dbReference type="AlphaFoldDB" id="A0A7J7IL62"/>
<feature type="region of interest" description="Disordered" evidence="2">
    <location>
        <begin position="381"/>
        <end position="468"/>
    </location>
</feature>
<protein>
    <recommendedName>
        <fullName evidence="3">Protein kinase domain-containing protein</fullName>
    </recommendedName>
</protein>
<dbReference type="Proteomes" id="UP000530660">
    <property type="component" value="Unassembled WGS sequence"/>
</dbReference>
<organism evidence="4 5">
    <name type="scientific">Cyanidiococcus yangmingshanensis</name>
    <dbReference type="NCBI Taxonomy" id="2690220"/>
    <lineage>
        <taxon>Eukaryota</taxon>
        <taxon>Rhodophyta</taxon>
        <taxon>Bangiophyceae</taxon>
        <taxon>Cyanidiales</taxon>
        <taxon>Cyanidiaceae</taxon>
        <taxon>Cyanidiococcus</taxon>
    </lineage>
</organism>
<dbReference type="EMBL" id="VWRR01000005">
    <property type="protein sequence ID" value="KAF6003788.1"/>
    <property type="molecule type" value="Genomic_DNA"/>
</dbReference>
<accession>A0A7J7IL62</accession>
<feature type="domain" description="Protein kinase" evidence="3">
    <location>
        <begin position="55"/>
        <end position="377"/>
    </location>
</feature>
<proteinExistence type="predicted"/>
<evidence type="ECO:0000256" key="2">
    <source>
        <dbReference type="SAM" id="MobiDB-lite"/>
    </source>
</evidence>
<keyword evidence="5" id="KW-1185">Reference proteome</keyword>
<dbReference type="GO" id="GO:0004674">
    <property type="term" value="F:protein serine/threonine kinase activity"/>
    <property type="evidence" value="ECO:0007669"/>
    <property type="project" value="TreeGrafter"/>
</dbReference>